<dbReference type="PANTHER" id="PTHR43821">
    <property type="entry name" value="NAD(P)H NITROREDUCTASE YDJA-RELATED"/>
    <property type="match status" value="1"/>
</dbReference>
<protein>
    <recommendedName>
        <fullName evidence="7">Putative NAD(P)H nitroreductase</fullName>
        <ecNumber evidence="7">1.-.-.-</ecNumber>
    </recommendedName>
</protein>
<dbReference type="EC" id="1.-.-.-" evidence="7"/>
<feature type="binding site" evidence="8">
    <location>
        <position position="40"/>
    </location>
    <ligand>
        <name>FMN</name>
        <dbReference type="ChEBI" id="CHEBI:58210"/>
        <note>ligand shared between dimeric partners</note>
    </ligand>
</feature>
<accession>A0A419SGK8</accession>
<evidence type="ECO:0000256" key="3">
    <source>
        <dbReference type="ARBA" id="ARBA00022643"/>
    </source>
</evidence>
<keyword evidence="11" id="KW-1185">Reference proteome</keyword>
<evidence type="ECO:0000256" key="4">
    <source>
        <dbReference type="ARBA" id="ARBA00022857"/>
    </source>
</evidence>
<sequence length="182" mass="21014">MSTISTVITERRSIKRFKADPISEDTILNLLNTAAWAPNHGLREPWRFILFMGEGREKLARTLIDNPIKGPKKKSPEAIRENILRIPIHLLIVMQEDPRQKEWEEDFAAVSAFIQNLQLAAWEQKIGSIWKTGPYIYSPYVREQFGIKPGEKFVAHLQMGYPEALPEARPRTPIENKIDIIK</sequence>
<gene>
    <name evidence="10" type="ORF">BEP19_11920</name>
</gene>
<evidence type="ECO:0000256" key="1">
    <source>
        <dbReference type="ARBA" id="ARBA00007118"/>
    </source>
</evidence>
<dbReference type="InterPro" id="IPR029479">
    <property type="entry name" value="Nitroreductase"/>
</dbReference>
<dbReference type="SUPFAM" id="SSF55469">
    <property type="entry name" value="FMN-dependent nitroreductase-like"/>
    <property type="match status" value="1"/>
</dbReference>
<dbReference type="PANTHER" id="PTHR43821:SF1">
    <property type="entry name" value="NAD(P)H NITROREDUCTASE YDJA-RELATED"/>
    <property type="match status" value="1"/>
</dbReference>
<keyword evidence="5 7" id="KW-0560">Oxidoreductase</keyword>
<feature type="binding site" description="in other chain" evidence="8">
    <location>
        <begin position="130"/>
        <end position="132"/>
    </location>
    <ligand>
        <name>FMN</name>
        <dbReference type="ChEBI" id="CHEBI:58210"/>
        <note>ligand shared between dimeric partners</note>
    </ligand>
</feature>
<dbReference type="Proteomes" id="UP000284219">
    <property type="component" value="Unassembled WGS sequence"/>
</dbReference>
<dbReference type="EMBL" id="MCHY01000009">
    <property type="protein sequence ID" value="RKD22932.1"/>
    <property type="molecule type" value="Genomic_DNA"/>
</dbReference>
<comment type="similarity">
    <text evidence="1 7">Belongs to the nitroreductase family.</text>
</comment>
<dbReference type="InterPro" id="IPR026021">
    <property type="entry name" value="YdjA-like"/>
</dbReference>
<dbReference type="InterPro" id="IPR052530">
    <property type="entry name" value="NAD(P)H_nitroreductase"/>
</dbReference>
<dbReference type="OrthoDB" id="9804207at2"/>
<evidence type="ECO:0000256" key="5">
    <source>
        <dbReference type="ARBA" id="ARBA00023002"/>
    </source>
</evidence>
<dbReference type="CDD" id="cd02135">
    <property type="entry name" value="YdjA-like"/>
    <property type="match status" value="1"/>
</dbReference>
<evidence type="ECO:0000256" key="7">
    <source>
        <dbReference type="PIRNR" id="PIRNR000232"/>
    </source>
</evidence>
<evidence type="ECO:0000313" key="11">
    <source>
        <dbReference type="Proteomes" id="UP000284219"/>
    </source>
</evidence>
<proteinExistence type="inferred from homology"/>
<dbReference type="GO" id="GO:0016491">
    <property type="term" value="F:oxidoreductase activity"/>
    <property type="evidence" value="ECO:0007669"/>
    <property type="project" value="UniProtKB-UniRule"/>
</dbReference>
<dbReference type="RefSeq" id="WP_120190423.1">
    <property type="nucleotide sequence ID" value="NZ_MCHY01000009.1"/>
</dbReference>
<evidence type="ECO:0000256" key="6">
    <source>
        <dbReference type="ARBA" id="ARBA00023027"/>
    </source>
</evidence>
<feature type="binding site" description="in other chain" evidence="8">
    <location>
        <begin position="11"/>
        <end position="13"/>
    </location>
    <ligand>
        <name>FMN</name>
        <dbReference type="ChEBI" id="CHEBI:58210"/>
        <note>ligand shared between dimeric partners</note>
    </ligand>
</feature>
<comment type="cofactor">
    <cofactor evidence="8">
        <name>FMN</name>
        <dbReference type="ChEBI" id="CHEBI:58210"/>
    </cofactor>
    <text evidence="8">Binds 1 FMN per subunit.</text>
</comment>
<dbReference type="PIRSF" id="PIRSF000232">
    <property type="entry name" value="YdjA"/>
    <property type="match status" value="1"/>
</dbReference>
<evidence type="ECO:0000256" key="8">
    <source>
        <dbReference type="PIRSR" id="PIRSR000232-1"/>
    </source>
</evidence>
<organism evidence="10 11">
    <name type="scientific">Ammoniphilus oxalaticus</name>
    <dbReference type="NCBI Taxonomy" id="66863"/>
    <lineage>
        <taxon>Bacteria</taxon>
        <taxon>Bacillati</taxon>
        <taxon>Bacillota</taxon>
        <taxon>Bacilli</taxon>
        <taxon>Bacillales</taxon>
        <taxon>Paenibacillaceae</taxon>
        <taxon>Aneurinibacillus group</taxon>
        <taxon>Ammoniphilus</taxon>
    </lineage>
</organism>
<keyword evidence="4 7" id="KW-0521">NADP</keyword>
<evidence type="ECO:0000313" key="10">
    <source>
        <dbReference type="EMBL" id="RKD22932.1"/>
    </source>
</evidence>
<keyword evidence="6 7" id="KW-0520">NAD</keyword>
<dbReference type="Gene3D" id="3.40.109.10">
    <property type="entry name" value="NADH Oxidase"/>
    <property type="match status" value="1"/>
</dbReference>
<keyword evidence="3 7" id="KW-0288">FMN</keyword>
<evidence type="ECO:0000256" key="2">
    <source>
        <dbReference type="ARBA" id="ARBA00022630"/>
    </source>
</evidence>
<dbReference type="Pfam" id="PF00881">
    <property type="entry name" value="Nitroreductase"/>
    <property type="match status" value="1"/>
</dbReference>
<feature type="domain" description="Nitroreductase" evidence="9">
    <location>
        <begin position="8"/>
        <end position="161"/>
    </location>
</feature>
<keyword evidence="2 7" id="KW-0285">Flavoprotein</keyword>
<comment type="caution">
    <text evidence="10">The sequence shown here is derived from an EMBL/GenBank/DDBJ whole genome shotgun (WGS) entry which is preliminary data.</text>
</comment>
<dbReference type="AlphaFoldDB" id="A0A419SGK8"/>
<dbReference type="InterPro" id="IPR000415">
    <property type="entry name" value="Nitroreductase-like"/>
</dbReference>
<name>A0A419SGK8_9BACL</name>
<evidence type="ECO:0000259" key="9">
    <source>
        <dbReference type="Pfam" id="PF00881"/>
    </source>
</evidence>
<reference evidence="10 11" key="1">
    <citation type="submission" date="2016-08" db="EMBL/GenBank/DDBJ databases">
        <title>Novel Firmicute Genomes.</title>
        <authorList>
            <person name="Poppleton D.I."/>
            <person name="Gribaldo S."/>
        </authorList>
    </citation>
    <scope>NUCLEOTIDE SEQUENCE [LARGE SCALE GENOMIC DNA]</scope>
    <source>
        <strain evidence="10 11">RAOx-1</strain>
    </source>
</reference>